<dbReference type="AlphaFoldDB" id="A0A2P6QCD2"/>
<name>A0A2P6QCD2_ROSCH</name>
<keyword evidence="2" id="KW-1185">Reference proteome</keyword>
<protein>
    <submittedName>
        <fullName evidence="1">Uncharacterized protein</fullName>
    </submittedName>
</protein>
<evidence type="ECO:0000313" key="1">
    <source>
        <dbReference type="EMBL" id="PRQ31835.1"/>
    </source>
</evidence>
<dbReference type="Gramene" id="PRQ31835">
    <property type="protein sequence ID" value="PRQ31835"/>
    <property type="gene ID" value="RchiOBHm_Chr5g0039791"/>
</dbReference>
<comment type="caution">
    <text evidence="1">The sequence shown here is derived from an EMBL/GenBank/DDBJ whole genome shotgun (WGS) entry which is preliminary data.</text>
</comment>
<dbReference type="EMBL" id="PDCK01000043">
    <property type="protein sequence ID" value="PRQ31835.1"/>
    <property type="molecule type" value="Genomic_DNA"/>
</dbReference>
<dbReference type="Proteomes" id="UP000238479">
    <property type="component" value="Chromosome 5"/>
</dbReference>
<proteinExistence type="predicted"/>
<accession>A0A2P6QCD2</accession>
<gene>
    <name evidence="1" type="ORF">RchiOBHm_Chr5g0039791</name>
</gene>
<reference evidence="1 2" key="1">
    <citation type="journal article" date="2018" name="Nat. Genet.">
        <title>The Rosa genome provides new insights in the design of modern roses.</title>
        <authorList>
            <person name="Bendahmane M."/>
        </authorList>
    </citation>
    <scope>NUCLEOTIDE SEQUENCE [LARGE SCALE GENOMIC DNA]</scope>
    <source>
        <strain evidence="2">cv. Old Blush</strain>
    </source>
</reference>
<organism evidence="1 2">
    <name type="scientific">Rosa chinensis</name>
    <name type="common">China rose</name>
    <dbReference type="NCBI Taxonomy" id="74649"/>
    <lineage>
        <taxon>Eukaryota</taxon>
        <taxon>Viridiplantae</taxon>
        <taxon>Streptophyta</taxon>
        <taxon>Embryophyta</taxon>
        <taxon>Tracheophyta</taxon>
        <taxon>Spermatophyta</taxon>
        <taxon>Magnoliopsida</taxon>
        <taxon>eudicotyledons</taxon>
        <taxon>Gunneridae</taxon>
        <taxon>Pentapetalae</taxon>
        <taxon>rosids</taxon>
        <taxon>fabids</taxon>
        <taxon>Rosales</taxon>
        <taxon>Rosaceae</taxon>
        <taxon>Rosoideae</taxon>
        <taxon>Rosoideae incertae sedis</taxon>
        <taxon>Rosa</taxon>
    </lineage>
</organism>
<sequence length="54" mass="6179">MVQIAFTRGGSSRAQLEGGFQCPFCFRRPVTELLRRLLCCSWQTKASLNILKFI</sequence>
<evidence type="ECO:0000313" key="2">
    <source>
        <dbReference type="Proteomes" id="UP000238479"/>
    </source>
</evidence>